<dbReference type="OrthoDB" id="4019088at2759"/>
<reference evidence="1 2" key="1">
    <citation type="submission" date="2013-02" db="EMBL/GenBank/DDBJ databases">
        <title>Genome sequence of Candida maltosa Xu316, a potential industrial strain for xylitol and ethanol production.</title>
        <authorList>
            <person name="Yu J."/>
            <person name="Wang Q."/>
            <person name="Geng X."/>
            <person name="Bao W."/>
            <person name="He P."/>
            <person name="Cai J."/>
        </authorList>
    </citation>
    <scope>NUCLEOTIDE SEQUENCE [LARGE SCALE GENOMIC DNA]</scope>
    <source>
        <strain evidence="2">Xu316</strain>
    </source>
</reference>
<dbReference type="Proteomes" id="UP000011777">
    <property type="component" value="Unassembled WGS sequence"/>
</dbReference>
<organism evidence="1 2">
    <name type="scientific">Candida maltosa (strain Xu316)</name>
    <name type="common">Yeast</name>
    <dbReference type="NCBI Taxonomy" id="1245528"/>
    <lineage>
        <taxon>Eukaryota</taxon>
        <taxon>Fungi</taxon>
        <taxon>Dikarya</taxon>
        <taxon>Ascomycota</taxon>
        <taxon>Saccharomycotina</taxon>
        <taxon>Pichiomycetes</taxon>
        <taxon>Debaryomycetaceae</taxon>
        <taxon>Candida/Lodderomyces clade</taxon>
        <taxon>Candida</taxon>
    </lineage>
</organism>
<gene>
    <name evidence="1" type="ORF">G210_5654</name>
</gene>
<dbReference type="EMBL" id="AOGT01000607">
    <property type="protein sequence ID" value="EMG49553.1"/>
    <property type="molecule type" value="Genomic_DNA"/>
</dbReference>
<protein>
    <submittedName>
        <fullName evidence="1">Uncharacterized protein</fullName>
    </submittedName>
</protein>
<keyword evidence="2" id="KW-1185">Reference proteome</keyword>
<dbReference type="AlphaFoldDB" id="M3JBQ0"/>
<comment type="caution">
    <text evidence="1">The sequence shown here is derived from an EMBL/GenBank/DDBJ whole genome shotgun (WGS) entry which is preliminary data.</text>
</comment>
<evidence type="ECO:0000313" key="1">
    <source>
        <dbReference type="EMBL" id="EMG49553.1"/>
    </source>
</evidence>
<proteinExistence type="predicted"/>
<feature type="non-terminal residue" evidence="1">
    <location>
        <position position="1"/>
    </location>
</feature>
<evidence type="ECO:0000313" key="2">
    <source>
        <dbReference type="Proteomes" id="UP000011777"/>
    </source>
</evidence>
<accession>M3JBQ0</accession>
<sequence>QDYQMFENLYVLLNECTNFSKLKFSVFTINPMLVFPEFYQNVVIPHTELNMDGFRNVISASCIGSFIDGDVVVECHEFFYGLFVDEIVTGNIPRHEINGLFRDKFCEFHDKLEVVIDLNVRELMRECYNGENFEEYFENNKNRIKEVLVDKMKGFLNGRYDQIERVFRYRCEEVIELVSEIKQYVNFICKLYGPILNWIYSSI</sequence>
<dbReference type="HOGENOM" id="CLU_1239979_0_0_1"/>
<name>M3JBQ0_CANMX</name>